<dbReference type="Pfam" id="PF00535">
    <property type="entry name" value="Glycos_transf_2"/>
    <property type="match status" value="1"/>
</dbReference>
<proteinExistence type="inferred from homology"/>
<dbReference type="PANTHER" id="PTHR43630">
    <property type="entry name" value="POLY-BETA-1,6-N-ACETYL-D-GLUCOSAMINE SYNTHASE"/>
    <property type="match status" value="1"/>
</dbReference>
<dbReference type="EMBL" id="JAFBEE010000027">
    <property type="protein sequence ID" value="MBM7616210.1"/>
    <property type="molecule type" value="Genomic_DNA"/>
</dbReference>
<gene>
    <name evidence="6" type="ORF">JOC73_002792</name>
</gene>
<feature type="transmembrane region" description="Helical" evidence="4">
    <location>
        <begin position="311"/>
        <end position="328"/>
    </location>
</feature>
<dbReference type="CDD" id="cd06423">
    <property type="entry name" value="CESA_like"/>
    <property type="match status" value="1"/>
</dbReference>
<dbReference type="InterPro" id="IPR001173">
    <property type="entry name" value="Glyco_trans_2-like"/>
</dbReference>
<keyword evidence="4" id="KW-0812">Transmembrane</keyword>
<dbReference type="Proteomes" id="UP001314796">
    <property type="component" value="Unassembled WGS sequence"/>
</dbReference>
<keyword evidence="3" id="KW-0808">Transferase</keyword>
<dbReference type="SUPFAM" id="SSF53448">
    <property type="entry name" value="Nucleotide-diphospho-sugar transferases"/>
    <property type="match status" value="1"/>
</dbReference>
<accession>A0ABS2NTD2</accession>
<dbReference type="PANTHER" id="PTHR43630:SF1">
    <property type="entry name" value="POLY-BETA-1,6-N-ACETYL-D-GLUCOSAMINE SYNTHASE"/>
    <property type="match status" value="1"/>
</dbReference>
<comment type="similarity">
    <text evidence="1">Belongs to the glycosyltransferase 2 family.</text>
</comment>
<dbReference type="Gene3D" id="3.90.550.10">
    <property type="entry name" value="Spore Coat Polysaccharide Biosynthesis Protein SpsA, Chain A"/>
    <property type="match status" value="1"/>
</dbReference>
<organism evidence="6 7">
    <name type="scientific">Alkaliphilus hydrothermalis</name>
    <dbReference type="NCBI Taxonomy" id="1482730"/>
    <lineage>
        <taxon>Bacteria</taxon>
        <taxon>Bacillati</taxon>
        <taxon>Bacillota</taxon>
        <taxon>Clostridia</taxon>
        <taxon>Peptostreptococcales</taxon>
        <taxon>Natronincolaceae</taxon>
        <taxon>Alkaliphilus</taxon>
    </lineage>
</organism>
<evidence type="ECO:0000256" key="3">
    <source>
        <dbReference type="ARBA" id="ARBA00022679"/>
    </source>
</evidence>
<reference evidence="6 7" key="1">
    <citation type="submission" date="2021-01" db="EMBL/GenBank/DDBJ databases">
        <title>Genomic Encyclopedia of Type Strains, Phase IV (KMG-IV): sequencing the most valuable type-strain genomes for metagenomic binning, comparative biology and taxonomic classification.</title>
        <authorList>
            <person name="Goeker M."/>
        </authorList>
    </citation>
    <scope>NUCLEOTIDE SEQUENCE [LARGE SCALE GENOMIC DNA]</scope>
    <source>
        <strain evidence="6 7">DSM 25890</strain>
    </source>
</reference>
<keyword evidence="4" id="KW-0472">Membrane</keyword>
<keyword evidence="2" id="KW-0328">Glycosyltransferase</keyword>
<evidence type="ECO:0000256" key="2">
    <source>
        <dbReference type="ARBA" id="ARBA00022676"/>
    </source>
</evidence>
<protein>
    <submittedName>
        <fullName evidence="6">Cellulose synthase/poly-beta-1,6-N-acetylglucosamine synthase-like glycosyltransferase</fullName>
    </submittedName>
</protein>
<dbReference type="InterPro" id="IPR029044">
    <property type="entry name" value="Nucleotide-diphossugar_trans"/>
</dbReference>
<comment type="caution">
    <text evidence="6">The sequence shown here is derived from an EMBL/GenBank/DDBJ whole genome shotgun (WGS) entry which is preliminary data.</text>
</comment>
<feature type="transmembrane region" description="Helical" evidence="4">
    <location>
        <begin position="283"/>
        <end position="305"/>
    </location>
</feature>
<dbReference type="RefSeq" id="WP_204404197.1">
    <property type="nucleotide sequence ID" value="NZ_JAFBEE010000027.1"/>
</dbReference>
<feature type="transmembrane region" description="Helical" evidence="4">
    <location>
        <begin position="340"/>
        <end position="359"/>
    </location>
</feature>
<sequence length="375" mass="43540">MNNMTKVSIAIPAKNSGRTVEKTLKSLINLNYPKELLEVIIGDNGSTDNTQNIILEYEKKHPNLIKYLDASDCPGGGKTREKLVDHCSGEIVVCTDADIVAHPDWIKELVKPFAMDPQIGCVGGEILSQVLDENNLVEQYCKQRDLLKVSKRRRIKTEGYIRGFRDLAPSDIVGWYTPFFATANCAYRKDVIYEVGNDWDDNNDDEHFGFKVALKGYKQYFTSAAIIYHLHRNSVEGLKKQLHYYGYNHPKLIQQFSKNKFEILLGMDRYKCNYIKIPFFKPVVIFIGWFNFMLLSILTSFLASINVLNHNILPISLIFSLFSAVKFFQPCFKLKPFNKIFYWMYLRFIINWYYLIGVIKGSFKFKRICIEEPNY</sequence>
<feature type="domain" description="Glycosyltransferase 2-like" evidence="5">
    <location>
        <begin position="8"/>
        <end position="193"/>
    </location>
</feature>
<evidence type="ECO:0000313" key="6">
    <source>
        <dbReference type="EMBL" id="MBM7616210.1"/>
    </source>
</evidence>
<name>A0ABS2NTD2_9FIRM</name>
<evidence type="ECO:0000256" key="4">
    <source>
        <dbReference type="SAM" id="Phobius"/>
    </source>
</evidence>
<evidence type="ECO:0000259" key="5">
    <source>
        <dbReference type="Pfam" id="PF00535"/>
    </source>
</evidence>
<keyword evidence="4" id="KW-1133">Transmembrane helix</keyword>
<evidence type="ECO:0000256" key="1">
    <source>
        <dbReference type="ARBA" id="ARBA00006739"/>
    </source>
</evidence>
<keyword evidence="7" id="KW-1185">Reference proteome</keyword>
<evidence type="ECO:0000313" key="7">
    <source>
        <dbReference type="Proteomes" id="UP001314796"/>
    </source>
</evidence>